<organism evidence="1 2">
    <name type="scientific">Caminicella sporogenes DSM 14501</name>
    <dbReference type="NCBI Taxonomy" id="1121266"/>
    <lineage>
        <taxon>Bacteria</taxon>
        <taxon>Bacillati</taxon>
        <taxon>Bacillota</taxon>
        <taxon>Clostridia</taxon>
        <taxon>Peptostreptococcales</taxon>
        <taxon>Caminicellaceae</taxon>
        <taxon>Caminicella</taxon>
    </lineage>
</organism>
<sequence>MPMDLRVGDIIETRKQHPCGGNRFEIMRTGIDFRIRCFKCNKQIWITRKNLEKRIKKVERKEDE</sequence>
<dbReference type="STRING" id="1121266.SAMN02745883_00859"/>
<accession>A0A1M6NF90</accession>
<protein>
    <recommendedName>
        <fullName evidence="3">DUF951 domain-containing protein</fullName>
    </recommendedName>
</protein>
<dbReference type="PANTHER" id="PTHR38455">
    <property type="entry name" value="HYPOTHETICAL CYTOSOLIC PROTEIN"/>
    <property type="match status" value="1"/>
</dbReference>
<proteinExistence type="predicted"/>
<name>A0A1M6NF90_9FIRM</name>
<gene>
    <name evidence="1" type="ORF">SAMN02745883_00859</name>
</gene>
<evidence type="ECO:0000313" key="2">
    <source>
        <dbReference type="Proteomes" id="UP000184082"/>
    </source>
</evidence>
<dbReference type="Pfam" id="PF06107">
    <property type="entry name" value="DUF951"/>
    <property type="match status" value="1"/>
</dbReference>
<dbReference type="InterPro" id="IPR009296">
    <property type="entry name" value="DUF951"/>
</dbReference>
<dbReference type="RefSeq" id="WP_200793482.1">
    <property type="nucleotide sequence ID" value="NZ_FRAJ01000006.1"/>
</dbReference>
<evidence type="ECO:0000313" key="1">
    <source>
        <dbReference type="EMBL" id="SHJ94360.1"/>
    </source>
</evidence>
<reference evidence="1 2" key="1">
    <citation type="submission" date="2016-11" db="EMBL/GenBank/DDBJ databases">
        <authorList>
            <person name="Jaros S."/>
            <person name="Januszkiewicz K."/>
            <person name="Wedrychowicz H."/>
        </authorList>
    </citation>
    <scope>NUCLEOTIDE SEQUENCE [LARGE SCALE GENOMIC DNA]</scope>
    <source>
        <strain evidence="1 2">DSM 14501</strain>
    </source>
</reference>
<dbReference type="Proteomes" id="UP000184082">
    <property type="component" value="Unassembled WGS sequence"/>
</dbReference>
<dbReference type="PANTHER" id="PTHR38455:SF1">
    <property type="entry name" value="DUF951 DOMAIN-CONTAINING PROTEIN"/>
    <property type="match status" value="1"/>
</dbReference>
<keyword evidence="2" id="KW-1185">Reference proteome</keyword>
<dbReference type="AlphaFoldDB" id="A0A1M6NF90"/>
<dbReference type="EMBL" id="FRAJ01000006">
    <property type="protein sequence ID" value="SHJ94360.1"/>
    <property type="molecule type" value="Genomic_DNA"/>
</dbReference>
<evidence type="ECO:0008006" key="3">
    <source>
        <dbReference type="Google" id="ProtNLM"/>
    </source>
</evidence>
<dbReference type="PIRSF" id="PIRSF037263">
    <property type="entry name" value="DUF951_bac"/>
    <property type="match status" value="1"/>
</dbReference>